<feature type="non-terminal residue" evidence="3">
    <location>
        <position position="1"/>
    </location>
</feature>
<sequence>PPPRTSRARKPRKPKAENVIEPSEHRPLVLANERLRLWSTPYGLSRQQHSSQFLSHDVTNRLLDTMICAIEPDTRKNYGAGLLRFTQFCDCMHLSEDSRMPASELLVSAFVATWAGRVSKSTIDTWLAGLAFWHALNGAAWPADRALRITCSAALKLEPLKKPKRPPVTLEHMHALRARLDLTNAFDAAVYAVACCAFWGCRRLGELTIRSRNAFDPAKNVARHPRPTFKVLPGGAHYACFHVPWTKTTKFAGADVILTAMTDPTDPKTALDHHLRVNAAIPKDAPLFSFETAQGGWAPMTRDWFLDRCNEVWVAEGLGRLSGHCFRIGGATELLLRGTHPDVVATQGGWRSHAFLEYWRKIEAILPLFISNSFDKSRLHLVEKSMAAFKKKY</sequence>
<keyword evidence="2" id="KW-0233">DNA recombination</keyword>
<dbReference type="GO" id="GO:0006310">
    <property type="term" value="P:DNA recombination"/>
    <property type="evidence" value="ECO:0007669"/>
    <property type="project" value="UniProtKB-KW"/>
</dbReference>
<evidence type="ECO:0000313" key="4">
    <source>
        <dbReference type="Proteomes" id="UP000054317"/>
    </source>
</evidence>
<dbReference type="PANTHER" id="PTHR34605">
    <property type="entry name" value="PHAGE_INTEGRASE DOMAIN-CONTAINING PROTEIN"/>
    <property type="match status" value="1"/>
</dbReference>
<dbReference type="InterPro" id="IPR052925">
    <property type="entry name" value="Phage_Integrase-like_Recomb"/>
</dbReference>
<dbReference type="EMBL" id="JH711800">
    <property type="protein sequence ID" value="EIW51544.1"/>
    <property type="molecule type" value="Genomic_DNA"/>
</dbReference>
<dbReference type="KEGG" id="tvs:TRAVEDRAFT_89111"/>
<dbReference type="RefSeq" id="XP_008045593.1">
    <property type="nucleotide sequence ID" value="XM_008047402.1"/>
</dbReference>
<dbReference type="GeneID" id="19420738"/>
<gene>
    <name evidence="3" type="ORF">TRAVEDRAFT_89111</name>
</gene>
<organism evidence="3 4">
    <name type="scientific">Trametes versicolor (strain FP-101664)</name>
    <name type="common">White-rot fungus</name>
    <name type="synonym">Coriolus versicolor</name>
    <dbReference type="NCBI Taxonomy" id="717944"/>
    <lineage>
        <taxon>Eukaryota</taxon>
        <taxon>Fungi</taxon>
        <taxon>Dikarya</taxon>
        <taxon>Basidiomycota</taxon>
        <taxon>Agaricomycotina</taxon>
        <taxon>Agaricomycetes</taxon>
        <taxon>Polyporales</taxon>
        <taxon>Polyporaceae</taxon>
        <taxon>Trametes</taxon>
    </lineage>
</organism>
<feature type="non-terminal residue" evidence="3">
    <location>
        <position position="393"/>
    </location>
</feature>
<dbReference type="SUPFAM" id="SSF47823">
    <property type="entry name" value="lambda integrase-like, N-terminal domain"/>
    <property type="match status" value="1"/>
</dbReference>
<accession>R7S9A7</accession>
<evidence type="ECO:0000256" key="2">
    <source>
        <dbReference type="ARBA" id="ARBA00023172"/>
    </source>
</evidence>
<proteinExistence type="predicted"/>
<dbReference type="OMA" id="YPIRINT"/>
<dbReference type="SUPFAM" id="SSF56349">
    <property type="entry name" value="DNA breaking-rejoining enzymes"/>
    <property type="match status" value="1"/>
</dbReference>
<dbReference type="InterPro" id="IPR010998">
    <property type="entry name" value="Integrase_recombinase_N"/>
</dbReference>
<dbReference type="Gene3D" id="1.10.150.130">
    <property type="match status" value="1"/>
</dbReference>
<dbReference type="OrthoDB" id="3263117at2759"/>
<keyword evidence="1" id="KW-0238">DNA-binding</keyword>
<evidence type="ECO:0000256" key="1">
    <source>
        <dbReference type="ARBA" id="ARBA00023125"/>
    </source>
</evidence>
<dbReference type="Gene3D" id="1.10.443.10">
    <property type="entry name" value="Intergrase catalytic core"/>
    <property type="match status" value="1"/>
</dbReference>
<protein>
    <submittedName>
        <fullName evidence="3">DNA breaking-rejoining enzyme</fullName>
    </submittedName>
</protein>
<evidence type="ECO:0000313" key="3">
    <source>
        <dbReference type="EMBL" id="EIW51544.1"/>
    </source>
</evidence>
<reference evidence="4" key="1">
    <citation type="journal article" date="2012" name="Science">
        <title>The Paleozoic origin of enzymatic lignin decomposition reconstructed from 31 fungal genomes.</title>
        <authorList>
            <person name="Floudas D."/>
            <person name="Binder M."/>
            <person name="Riley R."/>
            <person name="Barry K."/>
            <person name="Blanchette R.A."/>
            <person name="Henrissat B."/>
            <person name="Martinez A.T."/>
            <person name="Otillar R."/>
            <person name="Spatafora J.W."/>
            <person name="Yadav J.S."/>
            <person name="Aerts A."/>
            <person name="Benoit I."/>
            <person name="Boyd A."/>
            <person name="Carlson A."/>
            <person name="Copeland A."/>
            <person name="Coutinho P.M."/>
            <person name="de Vries R.P."/>
            <person name="Ferreira P."/>
            <person name="Findley K."/>
            <person name="Foster B."/>
            <person name="Gaskell J."/>
            <person name="Glotzer D."/>
            <person name="Gorecki P."/>
            <person name="Heitman J."/>
            <person name="Hesse C."/>
            <person name="Hori C."/>
            <person name="Igarashi K."/>
            <person name="Jurgens J.A."/>
            <person name="Kallen N."/>
            <person name="Kersten P."/>
            <person name="Kohler A."/>
            <person name="Kuees U."/>
            <person name="Kumar T.K.A."/>
            <person name="Kuo A."/>
            <person name="LaButti K."/>
            <person name="Larrondo L.F."/>
            <person name="Lindquist E."/>
            <person name="Ling A."/>
            <person name="Lombard V."/>
            <person name="Lucas S."/>
            <person name="Lundell T."/>
            <person name="Martin R."/>
            <person name="McLaughlin D.J."/>
            <person name="Morgenstern I."/>
            <person name="Morin E."/>
            <person name="Murat C."/>
            <person name="Nagy L.G."/>
            <person name="Nolan M."/>
            <person name="Ohm R.A."/>
            <person name="Patyshakuliyeva A."/>
            <person name="Rokas A."/>
            <person name="Ruiz-Duenas F.J."/>
            <person name="Sabat G."/>
            <person name="Salamov A."/>
            <person name="Samejima M."/>
            <person name="Schmutz J."/>
            <person name="Slot J.C."/>
            <person name="St John F."/>
            <person name="Stenlid J."/>
            <person name="Sun H."/>
            <person name="Sun S."/>
            <person name="Syed K."/>
            <person name="Tsang A."/>
            <person name="Wiebenga A."/>
            <person name="Young D."/>
            <person name="Pisabarro A."/>
            <person name="Eastwood D.C."/>
            <person name="Martin F."/>
            <person name="Cullen D."/>
            <person name="Grigoriev I.V."/>
            <person name="Hibbett D.S."/>
        </authorList>
    </citation>
    <scope>NUCLEOTIDE SEQUENCE [LARGE SCALE GENOMIC DNA]</scope>
    <source>
        <strain evidence="4">FP-101664</strain>
    </source>
</reference>
<name>R7S9A7_TRAVS</name>
<dbReference type="InterPro" id="IPR013762">
    <property type="entry name" value="Integrase-like_cat_sf"/>
</dbReference>
<dbReference type="Proteomes" id="UP000054317">
    <property type="component" value="Unassembled WGS sequence"/>
</dbReference>
<dbReference type="PANTHER" id="PTHR34605:SF3">
    <property type="entry name" value="P CELL-TYPE AGGLUTINATION PROTEIN MAP4-LIKE-RELATED"/>
    <property type="match status" value="1"/>
</dbReference>
<keyword evidence="4" id="KW-1185">Reference proteome</keyword>
<dbReference type="GO" id="GO:0003677">
    <property type="term" value="F:DNA binding"/>
    <property type="evidence" value="ECO:0007669"/>
    <property type="project" value="UniProtKB-KW"/>
</dbReference>
<dbReference type="AlphaFoldDB" id="R7S9A7"/>
<dbReference type="GO" id="GO:0015074">
    <property type="term" value="P:DNA integration"/>
    <property type="evidence" value="ECO:0007669"/>
    <property type="project" value="InterPro"/>
</dbReference>
<dbReference type="InterPro" id="IPR011010">
    <property type="entry name" value="DNA_brk_join_enz"/>
</dbReference>